<protein>
    <submittedName>
        <fullName evidence="1">Uncharacterized protein</fullName>
    </submittedName>
</protein>
<dbReference type="GeneID" id="66976662"/>
<accession>A0AAI8C5Y8</accession>
<evidence type="ECO:0000313" key="2">
    <source>
        <dbReference type="Proteomes" id="UP000069030"/>
    </source>
</evidence>
<dbReference type="KEGG" id="mod:AS202_16195"/>
<organism evidence="1 2">
    <name type="scientific">Myroides odoratimimus</name>
    <dbReference type="NCBI Taxonomy" id="76832"/>
    <lineage>
        <taxon>Bacteria</taxon>
        <taxon>Pseudomonadati</taxon>
        <taxon>Bacteroidota</taxon>
        <taxon>Flavobacteriia</taxon>
        <taxon>Flavobacteriales</taxon>
        <taxon>Flavobacteriaceae</taxon>
        <taxon>Myroides</taxon>
    </lineage>
</organism>
<evidence type="ECO:0000313" key="1">
    <source>
        <dbReference type="EMBL" id="ALU27589.1"/>
    </source>
</evidence>
<sequence>MGMLDKTNGSIVLEEFNCRLYKGMQLEELKQTDYYKAKYDSFRDVNTGYFWYGFNHCDWEGYQVRISICFFGDSLESMYIYTSDDRDAKTWDDWSEKKEMEVFERNNSFMRKLSGEKGKKKNSPYPQWSIAFEWGTLWSVYDPRSASSISGVSYKK</sequence>
<proteinExistence type="predicted"/>
<name>A0AAI8C5Y8_9FLAO</name>
<dbReference type="EMBL" id="CP013690">
    <property type="protein sequence ID" value="ALU27589.1"/>
    <property type="molecule type" value="Genomic_DNA"/>
</dbReference>
<gene>
    <name evidence="1" type="ORF">AS202_16195</name>
</gene>
<reference evidence="1 2" key="1">
    <citation type="journal article" date="2016" name="J. Zhejiang Univ. Sci. B">
        <title>Antibiotic resistance mechanisms of Myroides sp.</title>
        <authorList>
            <person name="Hu S."/>
            <person name="Yuan S."/>
            <person name="Qu H."/>
            <person name="Jiang T."/>
            <person name="Zhou Y."/>
            <person name="Wang M."/>
            <person name="Ming D."/>
        </authorList>
    </citation>
    <scope>NUCLEOTIDE SEQUENCE [LARGE SCALE GENOMIC DNA]</scope>
    <source>
        <strain evidence="1 2">PR63039</strain>
    </source>
</reference>
<dbReference type="RefSeq" id="WP_006258522.1">
    <property type="nucleotide sequence ID" value="NZ_CP013690.1"/>
</dbReference>
<dbReference type="Proteomes" id="UP000069030">
    <property type="component" value="Chromosome"/>
</dbReference>
<dbReference type="AlphaFoldDB" id="A0AAI8C5Y8"/>